<dbReference type="PATRIC" id="fig|758847.3.peg.1225"/>
<name>K8YDQ2_9LEPT</name>
<proteinExistence type="predicted"/>
<reference evidence="1 2" key="1">
    <citation type="journal article" date="2012" name="Gene">
        <title>Sequence of Leptospira santarosai serovar Shermani genome and prediction of virulence-associated genes.</title>
        <authorList>
            <person name="Chou L.F."/>
            <person name="Chen Y.T."/>
            <person name="Lu C.W."/>
            <person name="Ko Y.C."/>
            <person name="Tang C.Y."/>
            <person name="Pan M.J."/>
            <person name="Tian Y.C."/>
            <person name="Chiu C.H."/>
            <person name="Hung C.C."/>
            <person name="Yang C.W."/>
        </authorList>
    </citation>
    <scope>NUCLEOTIDE SEQUENCE [LARGE SCALE GENOMIC DNA]</scope>
    <source>
        <strain evidence="1">LT 821</strain>
    </source>
</reference>
<dbReference type="AlphaFoldDB" id="K8YDQ2"/>
<evidence type="ECO:0000313" key="1">
    <source>
        <dbReference type="EMBL" id="EKT87615.1"/>
    </source>
</evidence>
<protein>
    <submittedName>
        <fullName evidence="1">Uncharacterized protein</fullName>
    </submittedName>
</protein>
<accession>K8YDQ2</accession>
<evidence type="ECO:0000313" key="2">
    <source>
        <dbReference type="Proteomes" id="UP000035800"/>
    </source>
</evidence>
<gene>
    <name evidence="1" type="ORF">LSS_05845</name>
</gene>
<sequence>MNFLLPYQKNQLEKLSETLSKSRVWKLSEALSTDRVSGSVPKVAIHKEQLH</sequence>
<dbReference type="KEGG" id="lst:LSS_05845"/>
<reference evidence="1 2" key="2">
    <citation type="journal article" date="2014" name="Emerg. Microbes Infect.">
        <title>Potential impact on kidney infection: a whole-genome analysis of Leptospira santarosai serovar Shermani.</title>
        <authorList>
            <person name="Chou L.F."/>
            <person name="Chen T.W."/>
            <person name="Ko Y.C."/>
            <person name="Pan M.J."/>
            <person name="Tian Y.C."/>
            <person name="Chiu C.H."/>
            <person name="Tang P."/>
            <person name="Hung C.C."/>
            <person name="Yang C.W."/>
        </authorList>
    </citation>
    <scope>NUCLEOTIDE SEQUENCE</scope>
    <source>
        <strain evidence="1 2">LT 821</strain>
    </source>
</reference>
<dbReference type="Proteomes" id="UP000035800">
    <property type="component" value="Chromosome I"/>
</dbReference>
<dbReference type="STRING" id="758847.LSS_05845"/>
<organism evidence="1 2">
    <name type="scientific">Leptospira santarosai serovar Shermani str. LT 821</name>
    <dbReference type="NCBI Taxonomy" id="758847"/>
    <lineage>
        <taxon>Bacteria</taxon>
        <taxon>Pseudomonadati</taxon>
        <taxon>Spirochaetota</taxon>
        <taxon>Spirochaetia</taxon>
        <taxon>Leptospirales</taxon>
        <taxon>Leptospiraceae</taxon>
        <taxon>Leptospira</taxon>
    </lineage>
</organism>
<dbReference type="GeneID" id="54850705"/>
<dbReference type="RefSeq" id="WP_004459179.1">
    <property type="nucleotide sequence ID" value="NZ_CP006694.1"/>
</dbReference>
<dbReference type="EMBL" id="CP006694">
    <property type="protein sequence ID" value="EKT87615.1"/>
    <property type="molecule type" value="Genomic_DNA"/>
</dbReference>